<dbReference type="SMART" id="SM00228">
    <property type="entry name" value="PDZ"/>
    <property type="match status" value="2"/>
</dbReference>
<evidence type="ECO:0000256" key="10">
    <source>
        <dbReference type="ARBA" id="ARBA00023136"/>
    </source>
</evidence>
<dbReference type="PANTHER" id="PTHR42837:SF2">
    <property type="entry name" value="MEMBRANE METALLOPROTEASE ARASP2, CHLOROPLASTIC-RELATED"/>
    <property type="match status" value="1"/>
</dbReference>
<dbReference type="NCBIfam" id="TIGR00054">
    <property type="entry name" value="RIP metalloprotease RseP"/>
    <property type="match status" value="1"/>
</dbReference>
<evidence type="ECO:0000256" key="1">
    <source>
        <dbReference type="ARBA" id="ARBA00001947"/>
    </source>
</evidence>
<comment type="similarity">
    <text evidence="3 11">Belongs to the peptidase M50B family.</text>
</comment>
<evidence type="ECO:0000256" key="5">
    <source>
        <dbReference type="ARBA" id="ARBA00022692"/>
    </source>
</evidence>
<proteinExistence type="inferred from homology"/>
<accession>A0A2N1PQC1</accession>
<feature type="transmembrane region" description="Helical" evidence="11">
    <location>
        <begin position="456"/>
        <end position="474"/>
    </location>
</feature>
<dbReference type="EMBL" id="PGXC01000005">
    <property type="protein sequence ID" value="PKK90528.1"/>
    <property type="molecule type" value="Genomic_DNA"/>
</dbReference>
<evidence type="ECO:0000256" key="3">
    <source>
        <dbReference type="ARBA" id="ARBA00007931"/>
    </source>
</evidence>
<evidence type="ECO:0000256" key="2">
    <source>
        <dbReference type="ARBA" id="ARBA00004141"/>
    </source>
</evidence>
<dbReference type="Pfam" id="PF02163">
    <property type="entry name" value="Peptidase_M50"/>
    <property type="match status" value="1"/>
</dbReference>
<feature type="transmembrane region" description="Helical" evidence="11">
    <location>
        <begin position="92"/>
        <end position="116"/>
    </location>
</feature>
<dbReference type="InterPro" id="IPR041489">
    <property type="entry name" value="PDZ_6"/>
</dbReference>
<dbReference type="PROSITE" id="PS50106">
    <property type="entry name" value="PDZ"/>
    <property type="match status" value="1"/>
</dbReference>
<comment type="cofactor">
    <cofactor evidence="1 11">
        <name>Zn(2+)</name>
        <dbReference type="ChEBI" id="CHEBI:29105"/>
    </cofactor>
</comment>
<gene>
    <name evidence="13" type="primary">rseP</name>
    <name evidence="13" type="ORF">CVV64_09200</name>
</gene>
<dbReference type="CDD" id="cd06163">
    <property type="entry name" value="S2P-M50_PDZ_RseP-like"/>
    <property type="match status" value="1"/>
</dbReference>
<protein>
    <recommendedName>
        <fullName evidence="11">Zinc metalloprotease</fullName>
        <ecNumber evidence="11">3.4.24.-</ecNumber>
    </recommendedName>
</protein>
<evidence type="ECO:0000259" key="12">
    <source>
        <dbReference type="PROSITE" id="PS50106"/>
    </source>
</evidence>
<sequence length="483" mass="51693">MLTVLSFLLAIGIIAMVHEIGHFVVARRKGVGVKEFAIGFGPKVFGVTRGGTEYNLRLFPIAGFVDLKGMDPEEELESEDEAFRSKSPMARAAVLVAGALMNIVLAILVWWTVYYLQGAPAPMKPVIGLVKSGGVAEQAGLRSGDRVLAINGQSVESYYDLLKTVSISPGIELDFKVVSTLPSVPAIGDSTSSMASETAGSAANAAVNAIAARNVKITPVPDPKANGAGHIQVELITQPPIVGRVIDGRPASKAGFKTDDRIVTVTGQPVSSWSRMSELIGRHAGQEIEVGVMRRENGIDSFRTLLVTPEASGETIEATDDQGKLIKYRRGLVGITNQLAASTQRVSIGIVGALKASLKKTWNTCGQVLDGLYLIFTFKMPGGLKNASGPVGIARMTGEFAERSFSMFVEWVALLSTYIGLFNLIPFPALDGGRLVFIFLEVVRGRKLKSGIEETVHTVGLLLLLGMLVVVTYFDISKWVSNM</sequence>
<keyword evidence="6 11" id="KW-0378">Hydrolase</keyword>
<dbReference type="InterPro" id="IPR001478">
    <property type="entry name" value="PDZ"/>
</dbReference>
<keyword evidence="7 11" id="KW-0862">Zinc</keyword>
<feature type="domain" description="PDZ" evidence="12">
    <location>
        <begin position="126"/>
        <end position="157"/>
    </location>
</feature>
<evidence type="ECO:0000256" key="4">
    <source>
        <dbReference type="ARBA" id="ARBA00022670"/>
    </source>
</evidence>
<evidence type="ECO:0000313" key="14">
    <source>
        <dbReference type="Proteomes" id="UP000233256"/>
    </source>
</evidence>
<evidence type="ECO:0000256" key="11">
    <source>
        <dbReference type="RuleBase" id="RU362031"/>
    </source>
</evidence>
<keyword evidence="9 11" id="KW-0482">Metalloprotease</keyword>
<dbReference type="GO" id="GO:0046872">
    <property type="term" value="F:metal ion binding"/>
    <property type="evidence" value="ECO:0007669"/>
    <property type="project" value="UniProtKB-KW"/>
</dbReference>
<keyword evidence="5 11" id="KW-0812">Transmembrane</keyword>
<organism evidence="13 14">
    <name type="scientific">Candidatus Wallbacteria bacterium HGW-Wallbacteria-1</name>
    <dbReference type="NCBI Taxonomy" id="2013854"/>
    <lineage>
        <taxon>Bacteria</taxon>
        <taxon>Candidatus Walliibacteriota</taxon>
    </lineage>
</organism>
<dbReference type="InterPro" id="IPR036034">
    <property type="entry name" value="PDZ_sf"/>
</dbReference>
<reference evidence="13 14" key="1">
    <citation type="journal article" date="2017" name="ISME J.">
        <title>Potential for microbial H2 and metal transformations associated with novel bacteria and archaea in deep terrestrial subsurface sediments.</title>
        <authorList>
            <person name="Hernsdorf A.W."/>
            <person name="Amano Y."/>
            <person name="Miyakawa K."/>
            <person name="Ise K."/>
            <person name="Suzuki Y."/>
            <person name="Anantharaman K."/>
            <person name="Probst A."/>
            <person name="Burstein D."/>
            <person name="Thomas B.C."/>
            <person name="Banfield J.F."/>
        </authorList>
    </citation>
    <scope>NUCLEOTIDE SEQUENCE [LARGE SCALE GENOMIC DNA]</scope>
    <source>
        <strain evidence="13">HGW-Wallbacteria-1</strain>
    </source>
</reference>
<evidence type="ECO:0000256" key="8">
    <source>
        <dbReference type="ARBA" id="ARBA00022989"/>
    </source>
</evidence>
<dbReference type="SUPFAM" id="SSF50156">
    <property type="entry name" value="PDZ domain-like"/>
    <property type="match status" value="2"/>
</dbReference>
<keyword evidence="10 11" id="KW-0472">Membrane</keyword>
<keyword evidence="8 11" id="KW-1133">Transmembrane helix</keyword>
<keyword evidence="4 13" id="KW-0645">Protease</keyword>
<dbReference type="Gene3D" id="2.30.42.10">
    <property type="match status" value="2"/>
</dbReference>
<dbReference type="GO" id="GO:0004222">
    <property type="term" value="F:metalloendopeptidase activity"/>
    <property type="evidence" value="ECO:0007669"/>
    <property type="project" value="InterPro"/>
</dbReference>
<dbReference type="InterPro" id="IPR008915">
    <property type="entry name" value="Peptidase_M50"/>
</dbReference>
<feature type="transmembrane region" description="Helical" evidence="11">
    <location>
        <begin position="6"/>
        <end position="25"/>
    </location>
</feature>
<dbReference type="GO" id="GO:0006508">
    <property type="term" value="P:proteolysis"/>
    <property type="evidence" value="ECO:0007669"/>
    <property type="project" value="UniProtKB-KW"/>
</dbReference>
<evidence type="ECO:0000256" key="7">
    <source>
        <dbReference type="ARBA" id="ARBA00022833"/>
    </source>
</evidence>
<dbReference type="PANTHER" id="PTHR42837">
    <property type="entry name" value="REGULATOR OF SIGMA-E PROTEASE RSEP"/>
    <property type="match status" value="1"/>
</dbReference>
<dbReference type="InterPro" id="IPR004387">
    <property type="entry name" value="Pept_M50_Zn"/>
</dbReference>
<dbReference type="Proteomes" id="UP000233256">
    <property type="component" value="Unassembled WGS sequence"/>
</dbReference>
<keyword evidence="11" id="KW-0479">Metal-binding</keyword>
<name>A0A2N1PQC1_9BACT</name>
<comment type="subcellular location">
    <subcellularLocation>
        <location evidence="2">Membrane</location>
        <topology evidence="2">Multi-pass membrane protein</topology>
    </subcellularLocation>
</comment>
<comment type="caution">
    <text evidence="13">The sequence shown here is derived from an EMBL/GenBank/DDBJ whole genome shotgun (WGS) entry which is preliminary data.</text>
</comment>
<evidence type="ECO:0000256" key="9">
    <source>
        <dbReference type="ARBA" id="ARBA00023049"/>
    </source>
</evidence>
<dbReference type="AlphaFoldDB" id="A0A2N1PQC1"/>
<dbReference type="Pfam" id="PF17820">
    <property type="entry name" value="PDZ_6"/>
    <property type="match status" value="1"/>
</dbReference>
<dbReference type="GO" id="GO:0016020">
    <property type="term" value="C:membrane"/>
    <property type="evidence" value="ECO:0007669"/>
    <property type="project" value="UniProtKB-SubCell"/>
</dbReference>
<evidence type="ECO:0000256" key="6">
    <source>
        <dbReference type="ARBA" id="ARBA00022801"/>
    </source>
</evidence>
<evidence type="ECO:0000313" key="13">
    <source>
        <dbReference type="EMBL" id="PKK90528.1"/>
    </source>
</evidence>
<dbReference type="EC" id="3.4.24.-" evidence="11"/>
<feature type="transmembrane region" description="Helical" evidence="11">
    <location>
        <begin position="405"/>
        <end position="425"/>
    </location>
</feature>